<dbReference type="CDD" id="cd12797">
    <property type="entry name" value="M23_peptidase"/>
    <property type="match status" value="1"/>
</dbReference>
<gene>
    <name evidence="2" type="ORF">BA92_07025</name>
</gene>
<organism evidence="2 3">
    <name type="scientific">Sanguibacteroides justesenii</name>
    <dbReference type="NCBI Taxonomy" id="1547597"/>
    <lineage>
        <taxon>Bacteria</taxon>
        <taxon>Pseudomonadati</taxon>
        <taxon>Bacteroidota</taxon>
        <taxon>Bacteroidia</taxon>
        <taxon>Bacteroidales</taxon>
        <taxon>Porphyromonadaceae</taxon>
        <taxon>Sanguibacteroides</taxon>
    </lineage>
</organism>
<keyword evidence="3" id="KW-1185">Reference proteome</keyword>
<dbReference type="Gene3D" id="2.70.70.10">
    <property type="entry name" value="Glucose Permease (Domain IIA)"/>
    <property type="match status" value="1"/>
</dbReference>
<dbReference type="SUPFAM" id="SSF51261">
    <property type="entry name" value="Duplicated hybrid motif"/>
    <property type="match status" value="1"/>
</dbReference>
<dbReference type="RefSeq" id="WP_041505078.1">
    <property type="nucleotide sequence ID" value="NZ_JPIU01000038.1"/>
</dbReference>
<dbReference type="InterPro" id="IPR050570">
    <property type="entry name" value="Cell_wall_metabolism_enzyme"/>
</dbReference>
<sequence>MKKGTVMIAGVLLLLTSVAWGQSSGWLNPLRVKPLLSGNFGELRDSHFHSGLDYKTEGREGLPVICVKDGVLARVKVSATGYGNALYIEHADGYTTVYGHLQRFVPRVEEIVRDMQYAKESFAIDENFEAEAIVFKAGDTIAYSGNSGSSMGPHLHFEVRSSRDERPLNPLLFLRIEDTMGPTLRALYLYGFTEEGVLSGRSCVAVKNTGNRNYSAGRVRFPAGKVGIGIQGDDYMNGSWNKLGLYELKLWVGGRLISRMKMDTTSFDQNVLVNEVKDFQLYRENKVVYTTFGNYRDELPGVFTSLARGFITLYPDTIRQIRLELRDMNGNVSRLSFELIGREREREVESSENVIWDNRKGHRMVCENYVLELEPDALQYPISGKPQLVSWHKDSTETMEVFCLAREEWPLLKKGKLQVTGPFPEKSVLCMVGKGNKLLPMKTWRSETGLWAYPRVLGRYTVSRDTVAPQIDYLGKVAGKSVRFKIKDELTGIASYRVEVNGKWCLFSYDAKKNMLEGRLSEPAFTKGKNRLVLKVTDGVGNVATFETHIVK</sequence>
<evidence type="ECO:0000259" key="1">
    <source>
        <dbReference type="Pfam" id="PF01551"/>
    </source>
</evidence>
<dbReference type="Proteomes" id="UP000031980">
    <property type="component" value="Unassembled WGS sequence"/>
</dbReference>
<dbReference type="InterPro" id="IPR016047">
    <property type="entry name" value="M23ase_b-sheet_dom"/>
</dbReference>
<evidence type="ECO:0000313" key="3">
    <source>
        <dbReference type="Proteomes" id="UP000031980"/>
    </source>
</evidence>
<evidence type="ECO:0000313" key="2">
    <source>
        <dbReference type="EMBL" id="KIO44772.1"/>
    </source>
</evidence>
<proteinExistence type="predicted"/>
<dbReference type="GO" id="GO:0004222">
    <property type="term" value="F:metalloendopeptidase activity"/>
    <property type="evidence" value="ECO:0007669"/>
    <property type="project" value="TreeGrafter"/>
</dbReference>
<name>A0A0C3NF50_9PORP</name>
<protein>
    <recommendedName>
        <fullName evidence="1">M23ase beta-sheet core domain-containing protein</fullName>
    </recommendedName>
</protein>
<dbReference type="InterPro" id="IPR011055">
    <property type="entry name" value="Dup_hybrid_motif"/>
</dbReference>
<dbReference type="PANTHER" id="PTHR21666:SF285">
    <property type="entry name" value="M23 FAMILY METALLOPEPTIDASE"/>
    <property type="match status" value="1"/>
</dbReference>
<dbReference type="Pfam" id="PF01551">
    <property type="entry name" value="Peptidase_M23"/>
    <property type="match status" value="1"/>
</dbReference>
<dbReference type="AlphaFoldDB" id="A0A0C3NF50"/>
<reference evidence="2 3" key="1">
    <citation type="submission" date="2014-07" db="EMBL/GenBank/DDBJ databases">
        <title>Porphyromonadaceae bacterium OUH 308042 = ATCC BAA-2681 = DSM 28342 draft genome.</title>
        <authorList>
            <person name="Sydenham T.V."/>
            <person name="Hasman H."/>
            <person name="Justensen U.S."/>
        </authorList>
    </citation>
    <scope>NUCLEOTIDE SEQUENCE [LARGE SCALE GENOMIC DNA]</scope>
    <source>
        <strain evidence="2 3">OUH 308042</strain>
    </source>
</reference>
<feature type="domain" description="M23ase beta-sheet core" evidence="1">
    <location>
        <begin position="48"/>
        <end position="112"/>
    </location>
</feature>
<accession>A0A0C3NF50</accession>
<comment type="caution">
    <text evidence="2">The sequence shown here is derived from an EMBL/GenBank/DDBJ whole genome shotgun (WGS) entry which is preliminary data.</text>
</comment>
<dbReference type="PANTHER" id="PTHR21666">
    <property type="entry name" value="PEPTIDASE-RELATED"/>
    <property type="match status" value="1"/>
</dbReference>
<dbReference type="EMBL" id="JPIU01000038">
    <property type="protein sequence ID" value="KIO44772.1"/>
    <property type="molecule type" value="Genomic_DNA"/>
</dbReference>